<dbReference type="Proteomes" id="UP000265427">
    <property type="component" value="Unassembled WGS sequence"/>
</dbReference>
<dbReference type="Pfam" id="PF08318">
    <property type="entry name" value="COG4_m"/>
    <property type="match status" value="1"/>
</dbReference>
<dbReference type="PANTHER" id="PTHR24016">
    <property type="entry name" value="CONSERVED OLIGOMERIC GOLGI COMPLEX SUBUNIT 4"/>
    <property type="match status" value="1"/>
</dbReference>
<dbReference type="Proteomes" id="UP000266239">
    <property type="component" value="Unassembled WGS sequence"/>
</dbReference>
<keyword evidence="5" id="KW-0653">Protein transport</keyword>
<name>A0A397AGA3_APHAT</name>
<keyword evidence="6" id="KW-0333">Golgi apparatus</keyword>
<comment type="subcellular location">
    <subcellularLocation>
        <location evidence="1">Golgi apparatus membrane</location>
        <topology evidence="1">Peripheral membrane protein</topology>
    </subcellularLocation>
</comment>
<dbReference type="GO" id="GO:0000139">
    <property type="term" value="C:Golgi membrane"/>
    <property type="evidence" value="ECO:0007669"/>
    <property type="project" value="UniProtKB-SubCell"/>
</dbReference>
<dbReference type="VEuPathDB" id="FungiDB:H257_10116"/>
<dbReference type="EMBL" id="QUTA01005664">
    <property type="protein sequence ID" value="RHY14662.1"/>
    <property type="molecule type" value="Genomic_DNA"/>
</dbReference>
<dbReference type="GO" id="GO:0015031">
    <property type="term" value="P:protein transport"/>
    <property type="evidence" value="ECO:0007669"/>
    <property type="project" value="UniProtKB-KW"/>
</dbReference>
<comment type="similarity">
    <text evidence="2">Belongs to the COG4 family.</text>
</comment>
<dbReference type="SMART" id="SM00762">
    <property type="entry name" value="Cog4"/>
    <property type="match status" value="1"/>
</dbReference>
<keyword evidence="4" id="KW-0813">Transport</keyword>
<evidence type="ECO:0000313" key="13">
    <source>
        <dbReference type="Proteomes" id="UP000265427"/>
    </source>
</evidence>
<dbReference type="EMBL" id="QUSZ01006565">
    <property type="protein sequence ID" value="RHY05295.1"/>
    <property type="molecule type" value="Genomic_DNA"/>
</dbReference>
<feature type="compositionally biased region" description="Polar residues" evidence="9">
    <location>
        <begin position="517"/>
        <end position="531"/>
    </location>
</feature>
<evidence type="ECO:0000256" key="9">
    <source>
        <dbReference type="SAM" id="MobiDB-lite"/>
    </source>
</evidence>
<dbReference type="AlphaFoldDB" id="A0A397AGA3"/>
<evidence type="ECO:0000256" key="8">
    <source>
        <dbReference type="ARBA" id="ARBA00031340"/>
    </source>
</evidence>
<evidence type="ECO:0000259" key="10">
    <source>
        <dbReference type="SMART" id="SM00762"/>
    </source>
</evidence>
<protein>
    <recommendedName>
        <fullName evidence="3">Conserved oligomeric Golgi complex subunit 4</fullName>
    </recommendedName>
    <alternativeName>
        <fullName evidence="8">Component of oligomeric Golgi complex 4</fullName>
    </alternativeName>
</protein>
<dbReference type="Gene3D" id="1.20.58.1970">
    <property type="match status" value="1"/>
</dbReference>
<dbReference type="Pfam" id="PF20662">
    <property type="entry name" value="COG4_C"/>
    <property type="match status" value="1"/>
</dbReference>
<evidence type="ECO:0000313" key="12">
    <source>
        <dbReference type="EMBL" id="RHY14662.1"/>
    </source>
</evidence>
<feature type="region of interest" description="Disordered" evidence="9">
    <location>
        <begin position="513"/>
        <end position="534"/>
    </location>
</feature>
<dbReference type="InterPro" id="IPR048684">
    <property type="entry name" value="COG4_C"/>
</dbReference>
<dbReference type="InterPro" id="IPR048682">
    <property type="entry name" value="COG4"/>
</dbReference>
<comment type="caution">
    <text evidence="11">The sequence shown here is derived from an EMBL/GenBank/DDBJ whole genome shotgun (WGS) entry which is preliminary data.</text>
</comment>
<evidence type="ECO:0000256" key="4">
    <source>
        <dbReference type="ARBA" id="ARBA00022448"/>
    </source>
</evidence>
<evidence type="ECO:0000256" key="3">
    <source>
        <dbReference type="ARBA" id="ARBA00020975"/>
    </source>
</evidence>
<evidence type="ECO:0000313" key="14">
    <source>
        <dbReference type="Proteomes" id="UP000266239"/>
    </source>
</evidence>
<evidence type="ECO:0000256" key="5">
    <source>
        <dbReference type="ARBA" id="ARBA00022927"/>
    </source>
</evidence>
<evidence type="ECO:0000313" key="11">
    <source>
        <dbReference type="EMBL" id="RHY05295.1"/>
    </source>
</evidence>
<evidence type="ECO:0000256" key="7">
    <source>
        <dbReference type="ARBA" id="ARBA00023136"/>
    </source>
</evidence>
<dbReference type="InterPro" id="IPR013167">
    <property type="entry name" value="COG4_M"/>
</dbReference>
<evidence type="ECO:0000256" key="1">
    <source>
        <dbReference type="ARBA" id="ARBA00004395"/>
    </source>
</evidence>
<dbReference type="PANTHER" id="PTHR24016:SF0">
    <property type="entry name" value="CONSERVED OLIGOMERIC GOLGI COMPLEX SUBUNIT 4"/>
    <property type="match status" value="1"/>
</dbReference>
<gene>
    <name evidence="12" type="ORF">DYB25_007848</name>
    <name evidence="11" type="ORF">DYB36_003841</name>
</gene>
<feature type="region of interest" description="Disordered" evidence="9">
    <location>
        <begin position="288"/>
        <end position="322"/>
    </location>
</feature>
<reference evidence="13 14" key="1">
    <citation type="submission" date="2018-08" db="EMBL/GenBank/DDBJ databases">
        <title>Aphanomyces genome sequencing and annotation.</title>
        <authorList>
            <person name="Minardi D."/>
            <person name="Oidtmann B."/>
            <person name="Van Der Giezen M."/>
            <person name="Studholme D.J."/>
        </authorList>
    </citation>
    <scope>NUCLEOTIDE SEQUENCE [LARGE SCALE GENOMIC DNA]</scope>
    <source>
        <strain evidence="11 13">Kv</strain>
        <strain evidence="12 14">Yx</strain>
    </source>
</reference>
<sequence>MGTLKLQQLRDELAATLAKEASVRTSLESYVTRTSPTKDGELSEHEQLQERTQTLLQVKHQGGIETLRRQTAQVSAAIVSANDVAEKMTREVRKLGKIQERLKACVERSDCMLRIRHCMQRLKGAMTDKNYVDAAACLKDLRAIEAMHIPLDVSDTLRMNHAESDIRFAIEGQLDAALRHKDTRELLRVGSIFEPMQFAEEGVQMVLKFIHVQLQAQLDAIVGPPNAVWSVQELTSQLVQVLTQDPLSADRMLAAAYAVGTPAAVSILTSYGKQRGLPGLLAKARAALKPPLPPSSSTPQPPLSPPPTTTTPPSTTSFKDDDDLDLHPYLNELVMIIQHSQTFERFMRGRQTHYVAHSPTTPHRRVVPTALLPSYNASDLNQCVQDLAGFYCSLEEQSLVFAAKKALALEEIRSVVLDTDQLVPLSSVVDEVFYVARLSGARALATGHVDSACAVLNVVATLVQSTVGDVFKSRVQNNVWKDGASGGFGGAALGLLATFTPKQLRDHMATTLGKTKGLTSPPTSNPRSSASALGGKGGMPALVLAPPVTMNSLDAVGQYLAQLQASFEAQVASTFPDQPPRLEETASEFKALLLTCHDSVVMDLLQPKVSATAAPLFKRVSYDLSDDQFTFNEANDPFAHVLVQTVAASVEPFGAHLSRANFVMLMEGVAEGVADAVDAMIGTKTFNQLGAMQLDKEVRVLAACFGDKCHHSPRHDHTFAPLRQTALVLNVDSPEDVVEIFGRPTKGVEWKLSKQRVVDLMHLRVDFSTAAVAAVKF</sequence>
<proteinExistence type="inferred from homology"/>
<accession>A0A397AGA3</accession>
<evidence type="ECO:0000256" key="6">
    <source>
        <dbReference type="ARBA" id="ARBA00023034"/>
    </source>
</evidence>
<feature type="compositionally biased region" description="Pro residues" evidence="9">
    <location>
        <begin position="290"/>
        <end position="310"/>
    </location>
</feature>
<feature type="domain" description="COG4 transport protein middle alpha-helical bundle" evidence="10">
    <location>
        <begin position="159"/>
        <end position="476"/>
    </location>
</feature>
<dbReference type="InterPro" id="IPR048680">
    <property type="entry name" value="COG4_N"/>
</dbReference>
<dbReference type="Pfam" id="PF20663">
    <property type="entry name" value="COG4_N"/>
    <property type="match status" value="1"/>
</dbReference>
<keyword evidence="7" id="KW-0472">Membrane</keyword>
<evidence type="ECO:0000256" key="2">
    <source>
        <dbReference type="ARBA" id="ARBA00009215"/>
    </source>
</evidence>
<organism evidence="11 13">
    <name type="scientific">Aphanomyces astaci</name>
    <name type="common">Crayfish plague agent</name>
    <dbReference type="NCBI Taxonomy" id="112090"/>
    <lineage>
        <taxon>Eukaryota</taxon>
        <taxon>Sar</taxon>
        <taxon>Stramenopiles</taxon>
        <taxon>Oomycota</taxon>
        <taxon>Saprolegniomycetes</taxon>
        <taxon>Saprolegniales</taxon>
        <taxon>Verrucalvaceae</taxon>
        <taxon>Aphanomyces</taxon>
    </lineage>
</organism>